<dbReference type="Proteomes" id="UP000504634">
    <property type="component" value="Unplaced"/>
</dbReference>
<reference evidence="3 4" key="1">
    <citation type="submission" date="2025-04" db="UniProtKB">
        <authorList>
            <consortium name="RefSeq"/>
        </authorList>
    </citation>
    <scope>IDENTIFICATION</scope>
    <source>
        <strain evidence="3 4">11010-0011.00</strain>
        <tissue evidence="3 4">Whole body</tissue>
    </source>
</reference>
<feature type="compositionally biased region" description="Low complexity" evidence="1">
    <location>
        <begin position="1"/>
        <end position="18"/>
    </location>
</feature>
<dbReference type="GeneID" id="115628021"/>
<dbReference type="RefSeq" id="XP_030379809.1">
    <property type="nucleotide sequence ID" value="XM_030523949.1"/>
</dbReference>
<dbReference type="RefSeq" id="XP_030379811.1">
    <property type="nucleotide sequence ID" value="XM_030523951.1"/>
</dbReference>
<dbReference type="OrthoDB" id="43460at2759"/>
<protein>
    <submittedName>
        <fullName evidence="3 4">Tetratricopeptide repeat protein 39B-like</fullName>
    </submittedName>
</protein>
<dbReference type="InterPro" id="IPR011990">
    <property type="entry name" value="TPR-like_helical_dom_sf"/>
</dbReference>
<evidence type="ECO:0000313" key="5">
    <source>
        <dbReference type="RefSeq" id="XP_030379812.1"/>
    </source>
</evidence>
<dbReference type="Gene3D" id="1.25.40.10">
    <property type="entry name" value="Tetratricopeptide repeat domain"/>
    <property type="match status" value="1"/>
</dbReference>
<name>A0A6J2TY49_DROLE</name>
<feature type="region of interest" description="Disordered" evidence="1">
    <location>
        <begin position="1"/>
        <end position="39"/>
    </location>
</feature>
<evidence type="ECO:0000313" key="3">
    <source>
        <dbReference type="RefSeq" id="XP_030379809.1"/>
    </source>
</evidence>
<gene>
    <name evidence="3 4 5" type="primary">LOC115628021</name>
</gene>
<dbReference type="AlphaFoldDB" id="A0A6J2TY49"/>
<keyword evidence="2" id="KW-1185">Reference proteome</keyword>
<dbReference type="PANTHER" id="PTHR31859:SF9">
    <property type="entry name" value="TETRATRICOPEPTIDE REPEAT PROTEIN 39B"/>
    <property type="match status" value="1"/>
</dbReference>
<evidence type="ECO:0000313" key="2">
    <source>
        <dbReference type="Proteomes" id="UP000504634"/>
    </source>
</evidence>
<sequence length="609" mass="69905">MATGSESGPGPGSSSSPEINAWRSQAKNMEGDECDSNDDDSVEFYDACSDEQQLDQTRMKMDLDTSLEEAQIAINYFFNNKFEEARTLLKPFADTSLYHSMGYAVFSFLEAVLTFEHIEEASDELKKCLDLCQRFKKKTTITESIGQTFKKKNFSQMTDLECHAELCMAEGLLLNALLTFIEDENLSSLIRGSLKVRQCYNLYRSCEQIMKQRKWESLTLKSHFDSGVRMGIGTFNLMISMLPARIVKILEFIGFTANKHSGLNDLYIGYQEAGLRQVLCALTLLGYHLMVVAMLSHQHGDLTLCQDILSAMLEKYPNGVWILFFKGRLEFIKGNLVDGETWYIKSWRSQDVWPQFHHLTFWDLLWLNCLQKKWKEADVYATNLLQKSNWSRSIYAYQLAVIKLMHKNPSQSDIGEIEGLMRDVPTCRQRIAGKSLPMEKFMAKRAARYTAQNGKLILPVIELMYLWNVFKVFSKNYNIADGILQMIEKELSFVTARTEASLQSYYADNRALCLLLRGACFRQMEKPALALQDLEECIGLQNSIKEDTFIIPYAYCEAALVHAFENREAQAIAMLQDTRKKFSHFSLESRLHFRIHAALMELKSDVTVK</sequence>
<dbReference type="SUPFAM" id="SSF48452">
    <property type="entry name" value="TPR-like"/>
    <property type="match status" value="1"/>
</dbReference>
<evidence type="ECO:0000313" key="4">
    <source>
        <dbReference type="RefSeq" id="XP_030379811.1"/>
    </source>
</evidence>
<organism evidence="2 5">
    <name type="scientific">Drosophila lebanonensis</name>
    <name type="common">Fruit fly</name>
    <name type="synonym">Scaptodrosophila lebanonensis</name>
    <dbReference type="NCBI Taxonomy" id="7225"/>
    <lineage>
        <taxon>Eukaryota</taxon>
        <taxon>Metazoa</taxon>
        <taxon>Ecdysozoa</taxon>
        <taxon>Arthropoda</taxon>
        <taxon>Hexapoda</taxon>
        <taxon>Insecta</taxon>
        <taxon>Pterygota</taxon>
        <taxon>Neoptera</taxon>
        <taxon>Endopterygota</taxon>
        <taxon>Diptera</taxon>
        <taxon>Brachycera</taxon>
        <taxon>Muscomorpha</taxon>
        <taxon>Ephydroidea</taxon>
        <taxon>Drosophilidae</taxon>
        <taxon>Scaptodrosophila</taxon>
    </lineage>
</organism>
<dbReference type="RefSeq" id="XP_030379812.1">
    <property type="nucleotide sequence ID" value="XM_030523952.1"/>
</dbReference>
<proteinExistence type="predicted"/>
<accession>A0A6J2TY49</accession>
<dbReference type="PANTHER" id="PTHR31859">
    <property type="entry name" value="TETRATRICOPEPTIDE REPEAT PROTEIN 39 FAMILY MEMBER"/>
    <property type="match status" value="1"/>
</dbReference>
<dbReference type="InterPro" id="IPR019412">
    <property type="entry name" value="IML2/TPR_39"/>
</dbReference>
<dbReference type="Pfam" id="PF10300">
    <property type="entry name" value="Iml2-TPR_39"/>
    <property type="match status" value="1"/>
</dbReference>
<evidence type="ECO:0000256" key="1">
    <source>
        <dbReference type="SAM" id="MobiDB-lite"/>
    </source>
</evidence>